<feature type="region of interest" description="Disordered" evidence="1">
    <location>
        <begin position="243"/>
        <end position="262"/>
    </location>
</feature>
<dbReference type="AlphaFoldDB" id="A0A9P9WQ02"/>
<accession>A0A9P9WQ02</accession>
<feature type="compositionally biased region" description="Polar residues" evidence="1">
    <location>
        <begin position="215"/>
        <end position="230"/>
    </location>
</feature>
<feature type="chain" id="PRO_5040249055" evidence="2">
    <location>
        <begin position="23"/>
        <end position="353"/>
    </location>
</feature>
<keyword evidence="2" id="KW-0732">Signal</keyword>
<organism evidence="3 4">
    <name type="scientific">Neoarthrinium moseri</name>
    <dbReference type="NCBI Taxonomy" id="1658444"/>
    <lineage>
        <taxon>Eukaryota</taxon>
        <taxon>Fungi</taxon>
        <taxon>Dikarya</taxon>
        <taxon>Ascomycota</taxon>
        <taxon>Pezizomycotina</taxon>
        <taxon>Sordariomycetes</taxon>
        <taxon>Xylariomycetidae</taxon>
        <taxon>Amphisphaeriales</taxon>
        <taxon>Apiosporaceae</taxon>
        <taxon>Neoarthrinium</taxon>
    </lineage>
</organism>
<name>A0A9P9WQ02_9PEZI</name>
<sequence length="353" mass="37205">MLCTNKLLYFALVALASSEVQAISVGFWATFDELAPSNNTASQSIGLYQGLDYRGVRVVRPGQGGILLSGVNPQSSPNVGAYDSTTAVDGLPQLTLRYPTSVYTSFILSSFYFGCVLGPPDAIPSVAVGCNVTAIGYYRDREATRNSFKFVPDSPGAVQNMARADLERQFIGIDTLHFETDYAAAGVGSTFLDNIEYSNSYGSPPPPFTSPVSSEAPSSTTQTVEPTSAASVAPTLGYPVGPVSSSDAVSPSGPGVSYPRSTLKMSTSTRLATGVGSSAYHVGTPTATASKVRRDVAATTIPSSWSTSAVDTPVWLVPDLGWSTLQMDTPTWIVSTVTTPSPSPVRLRREWHG</sequence>
<dbReference type="Proteomes" id="UP000829685">
    <property type="component" value="Unassembled WGS sequence"/>
</dbReference>
<comment type="caution">
    <text evidence="3">The sequence shown here is derived from an EMBL/GenBank/DDBJ whole genome shotgun (WGS) entry which is preliminary data.</text>
</comment>
<feature type="region of interest" description="Disordered" evidence="1">
    <location>
        <begin position="202"/>
        <end position="235"/>
    </location>
</feature>
<evidence type="ECO:0000256" key="1">
    <source>
        <dbReference type="SAM" id="MobiDB-lite"/>
    </source>
</evidence>
<evidence type="ECO:0000313" key="4">
    <source>
        <dbReference type="Proteomes" id="UP000829685"/>
    </source>
</evidence>
<protein>
    <submittedName>
        <fullName evidence="3">Uncharacterized protein</fullName>
    </submittedName>
</protein>
<evidence type="ECO:0000256" key="2">
    <source>
        <dbReference type="SAM" id="SignalP"/>
    </source>
</evidence>
<feature type="signal peptide" evidence="2">
    <location>
        <begin position="1"/>
        <end position="22"/>
    </location>
</feature>
<gene>
    <name evidence="3" type="ORF">JX265_004787</name>
</gene>
<reference evidence="3" key="1">
    <citation type="submission" date="2021-03" db="EMBL/GenBank/DDBJ databases">
        <title>Revisited historic fungal species revealed as producer of novel bioactive compounds through whole genome sequencing and comparative genomics.</title>
        <authorList>
            <person name="Vignolle G.A."/>
            <person name="Hochenegger N."/>
            <person name="Mach R.L."/>
            <person name="Mach-Aigner A.R."/>
            <person name="Javad Rahimi M."/>
            <person name="Salim K.A."/>
            <person name="Chan C.M."/>
            <person name="Lim L.B.L."/>
            <person name="Cai F."/>
            <person name="Druzhinina I.S."/>
            <person name="U'Ren J.M."/>
            <person name="Derntl C."/>
        </authorList>
    </citation>
    <scope>NUCLEOTIDE SEQUENCE</scope>
    <source>
        <strain evidence="3">TUCIM 5799</strain>
    </source>
</reference>
<proteinExistence type="predicted"/>
<keyword evidence="4" id="KW-1185">Reference proteome</keyword>
<dbReference type="EMBL" id="JAFIMR010000009">
    <property type="protein sequence ID" value="KAI1874579.1"/>
    <property type="molecule type" value="Genomic_DNA"/>
</dbReference>
<evidence type="ECO:0000313" key="3">
    <source>
        <dbReference type="EMBL" id="KAI1874579.1"/>
    </source>
</evidence>